<dbReference type="PANTHER" id="PTHR42998">
    <property type="entry name" value="TYPE I RESTRICTION ENZYME HINDVIIP M PROTEIN-RELATED"/>
    <property type="match status" value="1"/>
</dbReference>
<keyword evidence="2" id="KW-0489">Methyltransferase</keyword>
<evidence type="ECO:0000259" key="6">
    <source>
        <dbReference type="Pfam" id="PF13588"/>
    </source>
</evidence>
<dbReference type="EMBL" id="LT604072">
    <property type="protein sequence ID" value="SCB06486.1"/>
    <property type="molecule type" value="Genomic_DNA"/>
</dbReference>
<dbReference type="InterPro" id="IPR029063">
    <property type="entry name" value="SAM-dependent_MTases_sf"/>
</dbReference>
<dbReference type="Pfam" id="PF02384">
    <property type="entry name" value="N6_Mtase"/>
    <property type="match status" value="1"/>
</dbReference>
<evidence type="ECO:0000313" key="7">
    <source>
        <dbReference type="EMBL" id="SCB06486.1"/>
    </source>
</evidence>
<dbReference type="Pfam" id="PF13588">
    <property type="entry name" value="HSDR_N_2"/>
    <property type="match status" value="1"/>
</dbReference>
<comment type="similarity">
    <text evidence="1">Belongs to the N(4)/N(6)-methyltransferase family.</text>
</comment>
<evidence type="ECO:0000256" key="3">
    <source>
        <dbReference type="ARBA" id="ARBA00022679"/>
    </source>
</evidence>
<name>A0A1C3TTG9_XANCT</name>
<proteinExistence type="inferred from homology"/>
<dbReference type="AlphaFoldDB" id="A0A1C3TTG9"/>
<keyword evidence="4" id="KW-0680">Restriction system</keyword>
<evidence type="ECO:0000256" key="1">
    <source>
        <dbReference type="ARBA" id="ARBA00006594"/>
    </source>
</evidence>
<feature type="domain" description="DNA methylase adenine-specific" evidence="5">
    <location>
        <begin position="305"/>
        <end position="585"/>
    </location>
</feature>
<evidence type="ECO:0000313" key="8">
    <source>
        <dbReference type="Proteomes" id="UP000093071"/>
    </source>
</evidence>
<organism evidence="7 8">
    <name type="scientific">Xanthomonas translucens pv. translucens DSM 18974</name>
    <dbReference type="NCBI Taxonomy" id="1261556"/>
    <lineage>
        <taxon>Bacteria</taxon>
        <taxon>Pseudomonadati</taxon>
        <taxon>Pseudomonadota</taxon>
        <taxon>Gammaproteobacteria</taxon>
        <taxon>Lysobacterales</taxon>
        <taxon>Lysobacteraceae</taxon>
        <taxon>Xanthomonas</taxon>
        <taxon>Xanthomonas translucens group</taxon>
    </lineage>
</organism>
<evidence type="ECO:0000256" key="2">
    <source>
        <dbReference type="ARBA" id="ARBA00022603"/>
    </source>
</evidence>
<dbReference type="GO" id="GO:0009307">
    <property type="term" value="P:DNA restriction-modification system"/>
    <property type="evidence" value="ECO:0007669"/>
    <property type="project" value="UniProtKB-KW"/>
</dbReference>
<dbReference type="Proteomes" id="UP000093071">
    <property type="component" value="Chromosome I"/>
</dbReference>
<dbReference type="InterPro" id="IPR003356">
    <property type="entry name" value="DNA_methylase_A-5"/>
</dbReference>
<dbReference type="PATRIC" id="fig|1261556.5.peg.3968"/>
<keyword evidence="3" id="KW-0808">Transferase</keyword>
<dbReference type="GO" id="GO:0003677">
    <property type="term" value="F:DNA binding"/>
    <property type="evidence" value="ECO:0007669"/>
    <property type="project" value="InterPro"/>
</dbReference>
<dbReference type="InterPro" id="IPR002052">
    <property type="entry name" value="DNA_methylase_N6_adenine_CS"/>
</dbReference>
<accession>A0A1C3TTG9</accession>
<reference evidence="8" key="1">
    <citation type="submission" date="2016-07" db="EMBL/GenBank/DDBJ databases">
        <authorList>
            <person name="Jaenicke Sebastian"/>
        </authorList>
    </citation>
    <scope>NUCLEOTIDE SEQUENCE [LARGE SCALE GENOMIC DNA]</scope>
</reference>
<dbReference type="PANTHER" id="PTHR42998:SF1">
    <property type="entry name" value="TYPE I RESTRICTION ENZYME HINDI METHYLASE SUBUNIT"/>
    <property type="match status" value="1"/>
</dbReference>
<dbReference type="GO" id="GO:0008170">
    <property type="term" value="F:N-methyltransferase activity"/>
    <property type="evidence" value="ECO:0007669"/>
    <property type="project" value="InterPro"/>
</dbReference>
<dbReference type="InterPro" id="IPR029464">
    <property type="entry name" value="HSDR_N"/>
</dbReference>
<dbReference type="PRINTS" id="PR00507">
    <property type="entry name" value="N12N6MTFRASE"/>
</dbReference>
<evidence type="ECO:0000256" key="4">
    <source>
        <dbReference type="ARBA" id="ARBA00022747"/>
    </source>
</evidence>
<dbReference type="InterPro" id="IPR052916">
    <property type="entry name" value="Type-I_RE_MTase_Subunit"/>
</dbReference>
<evidence type="ECO:0000259" key="5">
    <source>
        <dbReference type="Pfam" id="PF02384"/>
    </source>
</evidence>
<gene>
    <name evidence="7" type="ORF">BN444_01391</name>
</gene>
<feature type="domain" description="Type I restriction enzyme R protein N-terminal" evidence="6">
    <location>
        <begin position="52"/>
        <end position="168"/>
    </location>
</feature>
<dbReference type="GO" id="GO:0032259">
    <property type="term" value="P:methylation"/>
    <property type="evidence" value="ECO:0007669"/>
    <property type="project" value="UniProtKB-KW"/>
</dbReference>
<sequence>MFMNMNKALRLMPAKKNTPSNLDVAAATASLKAIPDGKVVDFITGRLMKDTPEEYVRQNVEMSLVLEYSYPRDQIEVEFKIKVGSQTKRVDLAVFLTGVPHTQDNIYIIVETKREGTKRESKTDGVEQLKSYMAACLNCQFGMWTNGVDRQCYTKTTDKGGHAFIDSIDIPTQGSKKADAPTREHLRAATGENLLFTFKRCHNYIAGSAGLQKPEAFWELLKLIFCKIEDERSDNEKLDFYVTQSERTSMDLQGRVKNRLDKIFRERVLSKYPTIFKPNERLEMNGSTLAYVVSEMQQYSLLDSSIDVKGIAYEEVVGSNLRGDRGEFFTPRNACRMAVKMINPQAHELVLDPSCGTGGFLVTAMNHVLATIDEKHARRRPKSGPSPEQQAEWFRARHEYLSQKVYGLDLNPNLVRASKMNMVMNNDGSGNLFQCNSLEHPHRWPAEGPPHWLLGGVDVIFANPPFGTEIIIDDPRVLAQFDVASNWDQENGQFRQRITADGKPTLQSSQSPEVLFVERCLQFLKPGGRMAIVLPNGLLNNPGLTAFRHVVLKQAQLLAVVDMHRDLFQPRNDTQTSMVLLRKWAENESAESHGDYPIFMAVADAVGHNKRGMTLYKRAPDGSLLLHETAKIHRVPKVDGTFEEVEVSTTEPIVDDELDEVANAYHAWLEEQLTPVRKRNELSSA</sequence>
<protein>
    <submittedName>
        <fullName evidence="7">Conserved hypothetical secreted protein</fullName>
    </submittedName>
</protein>
<dbReference type="SUPFAM" id="SSF53335">
    <property type="entry name" value="S-adenosyl-L-methionine-dependent methyltransferases"/>
    <property type="match status" value="1"/>
</dbReference>
<dbReference type="REBASE" id="157899">
    <property type="entry name" value="M.Xtr18974ORF1391P"/>
</dbReference>
<dbReference type="Gene3D" id="3.40.50.150">
    <property type="entry name" value="Vaccinia Virus protein VP39"/>
    <property type="match status" value="1"/>
</dbReference>
<dbReference type="PROSITE" id="PS00092">
    <property type="entry name" value="N6_MTASE"/>
    <property type="match status" value="1"/>
</dbReference>